<evidence type="ECO:0000313" key="3">
    <source>
        <dbReference type="Proteomes" id="UP000518266"/>
    </source>
</evidence>
<evidence type="ECO:0000313" key="2">
    <source>
        <dbReference type="EMBL" id="KAF3850298.1"/>
    </source>
</evidence>
<reference evidence="2 3" key="1">
    <citation type="submission" date="2020-03" db="EMBL/GenBank/DDBJ databases">
        <title>Dissostichus mawsoni Genome sequencing and assembly.</title>
        <authorList>
            <person name="Park H."/>
        </authorList>
    </citation>
    <scope>NUCLEOTIDE SEQUENCE [LARGE SCALE GENOMIC DNA]</scope>
    <source>
        <strain evidence="2">DM0001</strain>
        <tissue evidence="2">Muscle</tissue>
    </source>
</reference>
<organism evidence="2 3">
    <name type="scientific">Dissostichus mawsoni</name>
    <name type="common">Antarctic cod</name>
    <dbReference type="NCBI Taxonomy" id="36200"/>
    <lineage>
        <taxon>Eukaryota</taxon>
        <taxon>Metazoa</taxon>
        <taxon>Chordata</taxon>
        <taxon>Craniata</taxon>
        <taxon>Vertebrata</taxon>
        <taxon>Euteleostomi</taxon>
        <taxon>Actinopterygii</taxon>
        <taxon>Neopterygii</taxon>
        <taxon>Teleostei</taxon>
        <taxon>Neoteleostei</taxon>
        <taxon>Acanthomorphata</taxon>
        <taxon>Eupercaria</taxon>
        <taxon>Perciformes</taxon>
        <taxon>Notothenioidei</taxon>
        <taxon>Nototheniidae</taxon>
        <taxon>Dissostichus</taxon>
    </lineage>
</organism>
<protein>
    <submittedName>
        <fullName evidence="2">Uncharacterized protein</fullName>
    </submittedName>
</protein>
<dbReference type="EMBL" id="JAAKFY010000011">
    <property type="protein sequence ID" value="KAF3850298.1"/>
    <property type="molecule type" value="Genomic_DNA"/>
</dbReference>
<keyword evidence="3" id="KW-1185">Reference proteome</keyword>
<accession>A0A7J5YPW6</accession>
<evidence type="ECO:0000256" key="1">
    <source>
        <dbReference type="SAM" id="MobiDB-lite"/>
    </source>
</evidence>
<sequence>MGGAAVEDGMKTWWTTTQEVRKERGSPRRMKNLSGGQKLWQDHRGIQDHSEGNCRPSSSATQQRKLSISSSDPGCRSAEVPPAPLELRREKQRPVYNQYRESTWVTLGDVR</sequence>
<proteinExistence type="predicted"/>
<dbReference type="Proteomes" id="UP000518266">
    <property type="component" value="Unassembled WGS sequence"/>
</dbReference>
<feature type="compositionally biased region" description="Basic and acidic residues" evidence="1">
    <location>
        <begin position="40"/>
        <end position="52"/>
    </location>
</feature>
<comment type="caution">
    <text evidence="2">The sequence shown here is derived from an EMBL/GenBank/DDBJ whole genome shotgun (WGS) entry which is preliminary data.</text>
</comment>
<gene>
    <name evidence="2" type="ORF">F7725_020017</name>
</gene>
<feature type="compositionally biased region" description="Polar residues" evidence="1">
    <location>
        <begin position="55"/>
        <end position="72"/>
    </location>
</feature>
<feature type="region of interest" description="Disordered" evidence="1">
    <location>
        <begin position="1"/>
        <end position="94"/>
    </location>
</feature>
<dbReference type="AlphaFoldDB" id="A0A7J5YPW6"/>
<name>A0A7J5YPW6_DISMA</name>